<dbReference type="AlphaFoldDB" id="A0A7R9DG92"/>
<name>A0A7R9DG92_TIMCR</name>
<accession>A0A7R9DG92</accession>
<gene>
    <name evidence="1" type="ORF">TCEB3V08_LOCUS11610</name>
</gene>
<sequence>MGQTMGQTWGRHGADMGQTWGWTEISKDCMWTESVADQALVEKVAVLESGSGLHLRLEAAASIIFLSIG</sequence>
<proteinExistence type="predicted"/>
<reference evidence="1" key="1">
    <citation type="submission" date="2020-11" db="EMBL/GenBank/DDBJ databases">
        <authorList>
            <person name="Tran Van P."/>
        </authorList>
    </citation>
    <scope>NUCLEOTIDE SEQUENCE</scope>
</reference>
<protein>
    <submittedName>
        <fullName evidence="1">Uncharacterized protein</fullName>
    </submittedName>
</protein>
<organism evidence="1">
    <name type="scientific">Timema cristinae</name>
    <name type="common">Walking stick</name>
    <dbReference type="NCBI Taxonomy" id="61476"/>
    <lineage>
        <taxon>Eukaryota</taxon>
        <taxon>Metazoa</taxon>
        <taxon>Ecdysozoa</taxon>
        <taxon>Arthropoda</taxon>
        <taxon>Hexapoda</taxon>
        <taxon>Insecta</taxon>
        <taxon>Pterygota</taxon>
        <taxon>Neoptera</taxon>
        <taxon>Polyneoptera</taxon>
        <taxon>Phasmatodea</taxon>
        <taxon>Timematodea</taxon>
        <taxon>Timematoidea</taxon>
        <taxon>Timematidae</taxon>
        <taxon>Timema</taxon>
    </lineage>
</organism>
<dbReference type="EMBL" id="OC323367">
    <property type="protein sequence ID" value="CAD7413014.1"/>
    <property type="molecule type" value="Genomic_DNA"/>
</dbReference>
<evidence type="ECO:0000313" key="1">
    <source>
        <dbReference type="EMBL" id="CAD7413014.1"/>
    </source>
</evidence>